<feature type="signal peptide" evidence="1">
    <location>
        <begin position="1"/>
        <end position="22"/>
    </location>
</feature>
<reference evidence="2 3" key="1">
    <citation type="submission" date="2016-05" db="EMBL/GenBank/DDBJ databases">
        <title>Complete genome sequence of a phthalic acid esters degrading Mycobacterium sp. YC-RL4.</title>
        <authorList>
            <person name="Ren L."/>
            <person name="Fan S."/>
            <person name="Ruth N."/>
            <person name="Jia Y."/>
            <person name="Wang J."/>
            <person name="Qiao C."/>
        </authorList>
    </citation>
    <scope>NUCLEOTIDE SEQUENCE [LARGE SCALE GENOMIC DNA]</scope>
    <source>
        <strain evidence="2 3">YC-RL4</strain>
    </source>
</reference>
<protein>
    <recommendedName>
        <fullName evidence="4">Secreted protein</fullName>
    </recommendedName>
</protein>
<evidence type="ECO:0000256" key="1">
    <source>
        <dbReference type="SAM" id="SignalP"/>
    </source>
</evidence>
<evidence type="ECO:0008006" key="4">
    <source>
        <dbReference type="Google" id="ProtNLM"/>
    </source>
</evidence>
<organism evidence="2 3">
    <name type="scientific">Mycobacterium adipatum</name>
    <dbReference type="NCBI Taxonomy" id="1682113"/>
    <lineage>
        <taxon>Bacteria</taxon>
        <taxon>Bacillati</taxon>
        <taxon>Actinomycetota</taxon>
        <taxon>Actinomycetes</taxon>
        <taxon>Mycobacteriales</taxon>
        <taxon>Mycobacteriaceae</taxon>
        <taxon>Mycobacterium</taxon>
    </lineage>
</organism>
<dbReference type="EMBL" id="CP015596">
    <property type="protein sequence ID" value="ANE82247.1"/>
    <property type="molecule type" value="Genomic_DNA"/>
</dbReference>
<dbReference type="RefSeq" id="WP_068000798.1">
    <property type="nucleotide sequence ID" value="NZ_CP015596.1"/>
</dbReference>
<keyword evidence="1" id="KW-0732">Signal</keyword>
<dbReference type="OrthoDB" id="4628477at2"/>
<dbReference type="Proteomes" id="UP000077143">
    <property type="component" value="Chromosome"/>
</dbReference>
<sequence length="178" mass="17984">MRMRGLFSVMAAAAAMSAPAIAGAEPAPPPPPPPGPNINAWELVKPSAYAVNDGTMYAFTVPGDITCVISRGTGGYGCSGPFPAAPNGANVVSGGQVGAPGFANAANAIYVGDQPAQPLPANSRIGFQNVSCGTDGVVTACQNSFDQSGFVISPAGSYILNPSNPLLDRPEGRNPYFN</sequence>
<dbReference type="KEGG" id="madi:A7U43_26000"/>
<proteinExistence type="predicted"/>
<feature type="chain" id="PRO_5039618369" description="Secreted protein" evidence="1">
    <location>
        <begin position="23"/>
        <end position="178"/>
    </location>
</feature>
<dbReference type="AlphaFoldDB" id="A0A172USS8"/>
<evidence type="ECO:0000313" key="3">
    <source>
        <dbReference type="Proteomes" id="UP000077143"/>
    </source>
</evidence>
<dbReference type="STRING" id="1682113.A7U43_26000"/>
<name>A0A172USS8_9MYCO</name>
<gene>
    <name evidence="2" type="ORF">A7U43_26000</name>
</gene>
<keyword evidence="3" id="KW-1185">Reference proteome</keyword>
<accession>A0A172USS8</accession>
<evidence type="ECO:0000313" key="2">
    <source>
        <dbReference type="EMBL" id="ANE82247.1"/>
    </source>
</evidence>